<dbReference type="GO" id="GO:0006355">
    <property type="term" value="P:regulation of DNA-templated transcription"/>
    <property type="evidence" value="ECO:0007669"/>
    <property type="project" value="UniProtKB-UniRule"/>
</dbReference>
<keyword evidence="1" id="KW-0804">Transcription</keyword>
<dbReference type="AlphaFoldDB" id="A0AAF0CAY5"/>
<dbReference type="InterPro" id="IPR016867">
    <property type="entry name" value="GcvR"/>
</dbReference>
<evidence type="ECO:0000259" key="2">
    <source>
        <dbReference type="PROSITE" id="PS51671"/>
    </source>
</evidence>
<keyword evidence="1" id="KW-0963">Cytoplasm</keyword>
<dbReference type="GO" id="GO:0005737">
    <property type="term" value="C:cytoplasm"/>
    <property type="evidence" value="ECO:0007669"/>
    <property type="project" value="UniProtKB-SubCell"/>
</dbReference>
<feature type="domain" description="ACT" evidence="2">
    <location>
        <begin position="93"/>
        <end position="168"/>
    </location>
</feature>
<organism evidence="3 4">
    <name type="scientific">Thalassomonas viridans</name>
    <dbReference type="NCBI Taxonomy" id="137584"/>
    <lineage>
        <taxon>Bacteria</taxon>
        <taxon>Pseudomonadati</taxon>
        <taxon>Pseudomonadota</taxon>
        <taxon>Gammaproteobacteria</taxon>
        <taxon>Alteromonadales</taxon>
        <taxon>Colwelliaceae</taxon>
        <taxon>Thalassomonas</taxon>
    </lineage>
</organism>
<dbReference type="InterPro" id="IPR045865">
    <property type="entry name" value="ACT-like_dom_sf"/>
</dbReference>
<proteinExistence type="predicted"/>
<comment type="subcellular location">
    <subcellularLocation>
        <location evidence="1">Cytoplasm</location>
    </subcellularLocation>
</comment>
<reference evidence="3 4" key="2">
    <citation type="journal article" date="2022" name="Mar. Drugs">
        <title>Bioassay-Guided Fractionation Leads to the Detection of Cholic Acid Generated by the Rare Thalassomonas sp.</title>
        <authorList>
            <person name="Pheiffer F."/>
            <person name="Schneider Y.K."/>
            <person name="Hansen E.H."/>
            <person name="Andersen J.H."/>
            <person name="Isaksson J."/>
            <person name="Busche T."/>
            <person name="R C."/>
            <person name="Kalinowski J."/>
            <person name="Zyl L.V."/>
            <person name="Trindade M."/>
        </authorList>
    </citation>
    <scope>NUCLEOTIDE SEQUENCE [LARGE SCALE GENOMIC DNA]</scope>
    <source>
        <strain evidence="3 4">XOM25</strain>
    </source>
</reference>
<evidence type="ECO:0000256" key="1">
    <source>
        <dbReference type="PIRNR" id="PIRNR028103"/>
    </source>
</evidence>
<dbReference type="InterPro" id="IPR050990">
    <property type="entry name" value="UPF0237/GcvR_regulator"/>
</dbReference>
<dbReference type="PANTHER" id="PTHR34875:SF5">
    <property type="entry name" value="GLYCINE CLEAVAGE SYSTEM TRANSCRIPTIONAL REPRESSOR"/>
    <property type="match status" value="1"/>
</dbReference>
<dbReference type="PIRSF" id="PIRSF028103">
    <property type="entry name" value="GcvR"/>
    <property type="match status" value="1"/>
</dbReference>
<dbReference type="PROSITE" id="PS51671">
    <property type="entry name" value="ACT"/>
    <property type="match status" value="1"/>
</dbReference>
<dbReference type="InterPro" id="IPR002912">
    <property type="entry name" value="ACT_dom"/>
</dbReference>
<dbReference type="EMBL" id="CP059733">
    <property type="protein sequence ID" value="WDE07363.1"/>
    <property type="molecule type" value="Genomic_DNA"/>
</dbReference>
<name>A0AAF0CAY5_9GAMM</name>
<keyword evidence="4" id="KW-1185">Reference proteome</keyword>
<evidence type="ECO:0000313" key="4">
    <source>
        <dbReference type="Proteomes" id="UP000032352"/>
    </source>
</evidence>
<dbReference type="Proteomes" id="UP000032352">
    <property type="component" value="Chromosome"/>
</dbReference>
<protein>
    <recommendedName>
        <fullName evidence="1">Glycine cleavage system transcriptional repressor</fullName>
    </recommendedName>
</protein>
<dbReference type="KEGG" id="tvd:SG34_011025"/>
<dbReference type="Gene3D" id="3.30.70.260">
    <property type="match status" value="2"/>
</dbReference>
<dbReference type="FunFam" id="3.30.70.260:FF:000005">
    <property type="entry name" value="Glycine cleavage system transcriptional repressor"/>
    <property type="match status" value="1"/>
</dbReference>
<sequence>MSQYLVLTAMGADRTGCVSELTKLASECGCNILDSRMAIFGLEFTFIMLLNGDNRAIVQIENKLPAVAHSLDLITMMKRTSGYKSQDFTRHYQAEYAGIDQPGVLKAMTAFFATRNIDISSLKSEIDPQSNNMSAQILFALTENTDIETLENEFLQLCEQIDVQGCIKQVNSNLL</sequence>
<dbReference type="RefSeq" id="WP_044837939.1">
    <property type="nucleotide sequence ID" value="NZ_CP059733.1"/>
</dbReference>
<gene>
    <name evidence="3" type="ORF">SG34_011025</name>
</gene>
<keyword evidence="1" id="KW-0678">Repressor</keyword>
<accession>A0AAF0CAY5</accession>
<dbReference type="SUPFAM" id="SSF55021">
    <property type="entry name" value="ACT-like"/>
    <property type="match status" value="2"/>
</dbReference>
<evidence type="ECO:0000313" key="3">
    <source>
        <dbReference type="EMBL" id="WDE07363.1"/>
    </source>
</evidence>
<dbReference type="PANTHER" id="PTHR34875">
    <property type="entry name" value="UPF0237 PROTEIN MJ1558"/>
    <property type="match status" value="1"/>
</dbReference>
<dbReference type="CDD" id="cd04893">
    <property type="entry name" value="ACT_GcvR_1"/>
    <property type="match status" value="1"/>
</dbReference>
<dbReference type="Pfam" id="PF13740">
    <property type="entry name" value="ACT_6"/>
    <property type="match status" value="1"/>
</dbReference>
<reference evidence="3 4" key="1">
    <citation type="journal article" date="2015" name="Genome Announc.">
        <title>Draft Genome Sequences of Marine Isolates of Thalassomonas viridans and Thalassomonas actiniarum.</title>
        <authorList>
            <person name="Olonade I."/>
            <person name="van Zyl L.J."/>
            <person name="Trindade M."/>
        </authorList>
    </citation>
    <scope>NUCLEOTIDE SEQUENCE [LARGE SCALE GENOMIC DNA]</scope>
    <source>
        <strain evidence="3 4">XOM25</strain>
    </source>
</reference>